<dbReference type="RefSeq" id="WP_053223648.1">
    <property type="nucleotide sequence ID" value="NZ_JSVA01000010.1"/>
</dbReference>
<gene>
    <name evidence="3" type="ORF">OB69_10340</name>
</gene>
<feature type="domain" description="DUF4097" evidence="2">
    <location>
        <begin position="43"/>
        <end position="288"/>
    </location>
</feature>
<name>A0A0L8AKL3_9BACT</name>
<dbReference type="Pfam" id="PF13349">
    <property type="entry name" value="DUF4097"/>
    <property type="match status" value="1"/>
</dbReference>
<feature type="signal peptide" evidence="1">
    <location>
        <begin position="1"/>
        <end position="23"/>
    </location>
</feature>
<comment type="caution">
    <text evidence="3">The sequence shown here is derived from an EMBL/GenBank/DDBJ whole genome shotgun (WGS) entry which is preliminary data.</text>
</comment>
<dbReference type="PATRIC" id="fig|1566026.4.peg.352"/>
<dbReference type="InterPro" id="IPR025164">
    <property type="entry name" value="Toastrack_DUF4097"/>
</dbReference>
<feature type="chain" id="PRO_5005580141" description="DUF4097 domain-containing protein" evidence="1">
    <location>
        <begin position="24"/>
        <end position="291"/>
    </location>
</feature>
<evidence type="ECO:0000256" key="1">
    <source>
        <dbReference type="SAM" id="SignalP"/>
    </source>
</evidence>
<protein>
    <recommendedName>
        <fullName evidence="2">DUF4097 domain-containing protein</fullName>
    </recommendedName>
</protein>
<evidence type="ECO:0000259" key="2">
    <source>
        <dbReference type="Pfam" id="PF13349"/>
    </source>
</evidence>
<evidence type="ECO:0000313" key="3">
    <source>
        <dbReference type="EMBL" id="KOF02705.1"/>
    </source>
</evidence>
<evidence type="ECO:0000313" key="4">
    <source>
        <dbReference type="Proteomes" id="UP000036908"/>
    </source>
</evidence>
<dbReference type="EMBL" id="JSVA01000010">
    <property type="protein sequence ID" value="KOF02705.1"/>
    <property type="molecule type" value="Genomic_DNA"/>
</dbReference>
<organism evidence="3 4">
    <name type="scientific">Roseivirga seohaensis subsp. aquiponti</name>
    <dbReference type="NCBI Taxonomy" id="1566026"/>
    <lineage>
        <taxon>Bacteria</taxon>
        <taxon>Pseudomonadati</taxon>
        <taxon>Bacteroidota</taxon>
        <taxon>Cytophagia</taxon>
        <taxon>Cytophagales</taxon>
        <taxon>Roseivirgaceae</taxon>
        <taxon>Roseivirga</taxon>
    </lineage>
</organism>
<dbReference type="OrthoDB" id="975970at2"/>
<keyword evidence="1" id="KW-0732">Signal</keyword>
<dbReference type="AlphaFoldDB" id="A0A0L8AKL3"/>
<proteinExistence type="predicted"/>
<reference evidence="4" key="1">
    <citation type="submission" date="2014-11" db="EMBL/GenBank/DDBJ databases">
        <title>Genome sequencing of Roseivirga sp. D-25.</title>
        <authorList>
            <person name="Selvaratnam C."/>
            <person name="Thevarajoo S."/>
            <person name="Goh K.M."/>
            <person name="Eee R."/>
            <person name="Chan K.-G."/>
            <person name="Chong C.S."/>
        </authorList>
    </citation>
    <scope>NUCLEOTIDE SEQUENCE [LARGE SCALE GENOMIC DNA]</scope>
    <source>
        <strain evidence="4">D-25</strain>
    </source>
</reference>
<keyword evidence="4" id="KW-1185">Reference proteome</keyword>
<accession>A0A0L8AKL3</accession>
<sequence length="291" mass="32057">MKKMIISVGIGLVCLVTAPKANAQRDGEFHLDKTYSIGASGTLYLNSEDAEVRITGSSRADAHVKIDRTQEVRGFSSGRSEFNVIVENRGDDLHITERERSGVRIQMGSIRTDYRIDIELPESVSIRVKGEDDDYVVRNVNGKIYMETEDGDIEIIDCKSSDLEFRLEDGDLRIDGGSGALTVESEDGDVEVRAGNFSDIDIDIEDGDVMLETSLSDNGRYIVRGEDSSIEFVVTNGGGEFSILKDDGSVRASSAFETVRESDHRSEFKLAGGKANVEIRTEDGRVRLSRN</sequence>
<dbReference type="Proteomes" id="UP000036908">
    <property type="component" value="Unassembled WGS sequence"/>
</dbReference>